<dbReference type="PANTHER" id="PTHR12266">
    <property type="entry name" value="NA+/CA2+ K+ INDEPENDENT EXCHANGER"/>
    <property type="match status" value="1"/>
</dbReference>
<dbReference type="Gene3D" id="1.20.1420.30">
    <property type="entry name" value="NCX, central ion-binding region"/>
    <property type="match status" value="2"/>
</dbReference>
<dbReference type="Gramene" id="ONK68888">
    <property type="protein sequence ID" value="ONK68888"/>
    <property type="gene ID" value="A4U43_C05F17090"/>
</dbReference>
<keyword evidence="7 10" id="KW-0472">Membrane</keyword>
<name>A0A5P1ES64_ASPOF</name>
<proteinExistence type="inferred from homology"/>
<feature type="transmembrane region" description="Helical" evidence="10">
    <location>
        <begin position="399"/>
        <end position="418"/>
    </location>
</feature>
<keyword evidence="6" id="KW-0915">Sodium</keyword>
<evidence type="ECO:0000256" key="5">
    <source>
        <dbReference type="ARBA" id="ARBA00022989"/>
    </source>
</evidence>
<comment type="subcellular location">
    <subcellularLocation>
        <location evidence="1">Membrane</location>
        <topology evidence="1">Multi-pass membrane protein</topology>
    </subcellularLocation>
</comment>
<dbReference type="OrthoDB" id="407410at2759"/>
<dbReference type="InterPro" id="IPR004837">
    <property type="entry name" value="NaCa_Exmemb"/>
</dbReference>
<feature type="transmembrane region" description="Helical" evidence="10">
    <location>
        <begin position="457"/>
        <end position="475"/>
    </location>
</feature>
<feature type="transmembrane region" description="Helical" evidence="10">
    <location>
        <begin position="190"/>
        <end position="212"/>
    </location>
</feature>
<dbReference type="GO" id="GO:0008324">
    <property type="term" value="F:monoatomic cation transmembrane transporter activity"/>
    <property type="evidence" value="ECO:0007669"/>
    <property type="project" value="TreeGrafter"/>
</dbReference>
<evidence type="ECO:0000256" key="3">
    <source>
        <dbReference type="ARBA" id="ARBA00022449"/>
    </source>
</evidence>
<dbReference type="OMA" id="VAWAYVI"/>
<feature type="domain" description="Sodium/calcium exchanger membrane region" evidence="11">
    <location>
        <begin position="62"/>
        <end position="206"/>
    </location>
</feature>
<dbReference type="GO" id="GO:0016020">
    <property type="term" value="C:membrane"/>
    <property type="evidence" value="ECO:0007669"/>
    <property type="project" value="UniProtKB-SubCell"/>
</dbReference>
<dbReference type="InterPro" id="IPR044880">
    <property type="entry name" value="NCX_ion-bd_dom_sf"/>
</dbReference>
<keyword evidence="3" id="KW-0050">Antiport</keyword>
<evidence type="ECO:0000256" key="4">
    <source>
        <dbReference type="ARBA" id="ARBA00022692"/>
    </source>
</evidence>
<feature type="transmembrane region" description="Helical" evidence="10">
    <location>
        <begin position="314"/>
        <end position="333"/>
    </location>
</feature>
<feature type="domain" description="Sodium/calcium exchanger membrane region" evidence="11">
    <location>
        <begin position="349"/>
        <end position="502"/>
    </location>
</feature>
<dbReference type="Pfam" id="PF01699">
    <property type="entry name" value="Na_Ca_ex"/>
    <property type="match status" value="2"/>
</dbReference>
<dbReference type="EMBL" id="CM007385">
    <property type="protein sequence ID" value="ONK68888.1"/>
    <property type="molecule type" value="Genomic_DNA"/>
</dbReference>
<reference evidence="13" key="1">
    <citation type="journal article" date="2017" name="Nat. Commun.">
        <title>The asparagus genome sheds light on the origin and evolution of a young Y chromosome.</title>
        <authorList>
            <person name="Harkess A."/>
            <person name="Zhou J."/>
            <person name="Xu C."/>
            <person name="Bowers J.E."/>
            <person name="Van der Hulst R."/>
            <person name="Ayyampalayam S."/>
            <person name="Mercati F."/>
            <person name="Riccardi P."/>
            <person name="McKain M.R."/>
            <person name="Kakrana A."/>
            <person name="Tang H."/>
            <person name="Ray J."/>
            <person name="Groenendijk J."/>
            <person name="Arikit S."/>
            <person name="Mathioni S.M."/>
            <person name="Nakano M."/>
            <person name="Shan H."/>
            <person name="Telgmann-Rauber A."/>
            <person name="Kanno A."/>
            <person name="Yue Z."/>
            <person name="Chen H."/>
            <person name="Li W."/>
            <person name="Chen Y."/>
            <person name="Xu X."/>
            <person name="Zhang Y."/>
            <person name="Luo S."/>
            <person name="Chen H."/>
            <person name="Gao J."/>
            <person name="Mao Z."/>
            <person name="Pires J.C."/>
            <person name="Luo M."/>
            <person name="Kudrna D."/>
            <person name="Wing R.A."/>
            <person name="Meyers B.C."/>
            <person name="Yi K."/>
            <person name="Kong H."/>
            <person name="Lavrijsen P."/>
            <person name="Sunseri F."/>
            <person name="Falavigna A."/>
            <person name="Ye Y."/>
            <person name="Leebens-Mack J.H."/>
            <person name="Chen G."/>
        </authorList>
    </citation>
    <scope>NUCLEOTIDE SEQUENCE [LARGE SCALE GENOMIC DNA]</scope>
    <source>
        <strain evidence="13">cv. DH0086</strain>
    </source>
</reference>
<feature type="transmembrane region" description="Helical" evidence="10">
    <location>
        <begin position="345"/>
        <end position="364"/>
    </location>
</feature>
<keyword evidence="8" id="KW-0739">Sodium transport</keyword>
<dbReference type="PANTHER" id="PTHR12266:SF36">
    <property type="entry name" value="OS10G0436900 PROTEIN"/>
    <property type="match status" value="1"/>
</dbReference>
<feature type="transmembrane region" description="Helical" evidence="10">
    <location>
        <begin position="163"/>
        <end position="184"/>
    </location>
</feature>
<feature type="transmembrane region" description="Helical" evidence="10">
    <location>
        <begin position="128"/>
        <end position="151"/>
    </location>
</feature>
<keyword evidence="2" id="KW-0813">Transport</keyword>
<gene>
    <name evidence="12" type="ORF">A4U43_C05F17090</name>
</gene>
<sequence>MRQWPSDANDGCSGLHKLKSHEAKCSYLISNSQCSPEGYIDYLHLFYCICGGSPVFGYSILVLWLILLFYLLGNTTACYFCSNLEALSKLLKLSPAIAGVTLLSLGNGAPDVFSSIVSFMGAESTNLVGLNCVLGGAFFVSSVVVGIISICTTLREITIDKACFIRDACFLLFVLLILLAILVYGKINLWSAMAFSSLYLVYVFLVSVTHIFSKEEEPISYFDSDPILPTKGELYAPLVSYKVEQKPNKLFCYFSRILCFLELPLYLPRRLTIPDINEERWSKPFAVISVTLSPMLLAALCASNREELGSKQSLLVSLSGVIIGVTFGVTAIVKTDKERPPTRIQFPWLAGGFLMSVTWTYILAEELVSLLVSFGVILSISPSILGLTVLAWGNSLSDLIANVSVAVNGGSSGVQVAISACYGGPIFNTLSGLGISFVLFSWAGYPSPRVIPKDTTLFQTIGFLIAGLLWALVVLPRRGMKLDRVLGAGLICVYLCFLSVSIGQSLGLTQHPG</sequence>
<feature type="transmembrane region" description="Helical" evidence="10">
    <location>
        <begin position="44"/>
        <end position="70"/>
    </location>
</feature>
<comment type="similarity">
    <text evidence="9">Belongs to the Ca(2+):cation antiporter (CaCA) (TC 2.A.19) family. Cation/calcium exchanger (CCX) subfamily.</text>
</comment>
<evidence type="ECO:0000256" key="1">
    <source>
        <dbReference type="ARBA" id="ARBA00004141"/>
    </source>
</evidence>
<keyword evidence="8" id="KW-0406">Ion transport</keyword>
<evidence type="ECO:0000256" key="6">
    <source>
        <dbReference type="ARBA" id="ARBA00023053"/>
    </source>
</evidence>
<keyword evidence="5 10" id="KW-1133">Transmembrane helix</keyword>
<evidence type="ECO:0000256" key="9">
    <source>
        <dbReference type="ARBA" id="ARBA00038187"/>
    </source>
</evidence>
<dbReference type="AlphaFoldDB" id="A0A5P1ES64"/>
<evidence type="ECO:0000256" key="8">
    <source>
        <dbReference type="ARBA" id="ARBA00023201"/>
    </source>
</evidence>
<accession>A0A5P1ES64</accession>
<feature type="transmembrane region" description="Helical" evidence="10">
    <location>
        <begin position="371"/>
        <end position="393"/>
    </location>
</feature>
<dbReference type="GO" id="GO:0006814">
    <property type="term" value="P:sodium ion transport"/>
    <property type="evidence" value="ECO:0007669"/>
    <property type="project" value="UniProtKB-KW"/>
</dbReference>
<keyword evidence="13" id="KW-1185">Reference proteome</keyword>
<dbReference type="Proteomes" id="UP000243459">
    <property type="component" value="Chromosome 5"/>
</dbReference>
<evidence type="ECO:0000256" key="2">
    <source>
        <dbReference type="ARBA" id="ARBA00022448"/>
    </source>
</evidence>
<feature type="transmembrane region" description="Helical" evidence="10">
    <location>
        <begin position="425"/>
        <end position="445"/>
    </location>
</feature>
<protein>
    <recommendedName>
        <fullName evidence="11">Sodium/calcium exchanger membrane region domain-containing protein</fullName>
    </recommendedName>
</protein>
<feature type="transmembrane region" description="Helical" evidence="10">
    <location>
        <begin position="487"/>
        <end position="507"/>
    </location>
</feature>
<evidence type="ECO:0000313" key="13">
    <source>
        <dbReference type="Proteomes" id="UP000243459"/>
    </source>
</evidence>
<organism evidence="12 13">
    <name type="scientific">Asparagus officinalis</name>
    <name type="common">Garden asparagus</name>
    <dbReference type="NCBI Taxonomy" id="4686"/>
    <lineage>
        <taxon>Eukaryota</taxon>
        <taxon>Viridiplantae</taxon>
        <taxon>Streptophyta</taxon>
        <taxon>Embryophyta</taxon>
        <taxon>Tracheophyta</taxon>
        <taxon>Spermatophyta</taxon>
        <taxon>Magnoliopsida</taxon>
        <taxon>Liliopsida</taxon>
        <taxon>Asparagales</taxon>
        <taxon>Asparagaceae</taxon>
        <taxon>Asparagoideae</taxon>
        <taxon>Asparagus</taxon>
    </lineage>
</organism>
<keyword evidence="4 10" id="KW-0812">Transmembrane</keyword>
<evidence type="ECO:0000256" key="7">
    <source>
        <dbReference type="ARBA" id="ARBA00023136"/>
    </source>
</evidence>
<evidence type="ECO:0000259" key="11">
    <source>
        <dbReference type="Pfam" id="PF01699"/>
    </source>
</evidence>
<dbReference type="GO" id="GO:0015297">
    <property type="term" value="F:antiporter activity"/>
    <property type="evidence" value="ECO:0007669"/>
    <property type="project" value="UniProtKB-KW"/>
</dbReference>
<dbReference type="InterPro" id="IPR051359">
    <property type="entry name" value="CaCA_antiporter"/>
</dbReference>
<evidence type="ECO:0000313" key="12">
    <source>
        <dbReference type="EMBL" id="ONK68888.1"/>
    </source>
</evidence>
<evidence type="ECO:0000256" key="10">
    <source>
        <dbReference type="SAM" id="Phobius"/>
    </source>
</evidence>
<feature type="transmembrane region" description="Helical" evidence="10">
    <location>
        <begin position="90"/>
        <end position="108"/>
    </location>
</feature>